<proteinExistence type="predicted"/>
<accession>F8PVU3</accession>
<reference evidence="2" key="1">
    <citation type="journal article" date="2011" name="Science">
        <title>The plant cell wall-decomposing machinery underlies the functional diversity of forest fungi.</title>
        <authorList>
            <person name="Eastwood D.C."/>
            <person name="Floudas D."/>
            <person name="Binder M."/>
            <person name="Majcherczyk A."/>
            <person name="Schneider P."/>
            <person name="Aerts A."/>
            <person name="Asiegbu F.O."/>
            <person name="Baker S.E."/>
            <person name="Barry K."/>
            <person name="Bendiksby M."/>
            <person name="Blumentritt M."/>
            <person name="Coutinho P.M."/>
            <person name="Cullen D."/>
            <person name="de Vries R.P."/>
            <person name="Gathman A."/>
            <person name="Goodell B."/>
            <person name="Henrissat B."/>
            <person name="Ihrmark K."/>
            <person name="Kauserud H."/>
            <person name="Kohler A."/>
            <person name="LaButti K."/>
            <person name="Lapidus A."/>
            <person name="Lavin J.L."/>
            <person name="Lee Y.-H."/>
            <person name="Lindquist E."/>
            <person name="Lilly W."/>
            <person name="Lucas S."/>
            <person name="Morin E."/>
            <person name="Murat C."/>
            <person name="Oguiza J.A."/>
            <person name="Park J."/>
            <person name="Pisabarro A.G."/>
            <person name="Riley R."/>
            <person name="Rosling A."/>
            <person name="Salamov A."/>
            <person name="Schmidt O."/>
            <person name="Schmutz J."/>
            <person name="Skrede I."/>
            <person name="Stenlid J."/>
            <person name="Wiebenga A."/>
            <person name="Xie X."/>
            <person name="Kuees U."/>
            <person name="Hibbett D.S."/>
            <person name="Hoffmeister D."/>
            <person name="Hoegberg N."/>
            <person name="Martin F."/>
            <person name="Grigoriev I.V."/>
            <person name="Watkinson S.C."/>
        </authorList>
    </citation>
    <scope>NUCLEOTIDE SEQUENCE [LARGE SCALE GENOMIC DNA]</scope>
    <source>
        <strain evidence="2">strain S7.3</strain>
    </source>
</reference>
<protein>
    <submittedName>
        <fullName evidence="1">Uncharacterized protein</fullName>
    </submittedName>
</protein>
<dbReference type="Proteomes" id="UP000008063">
    <property type="component" value="Unassembled WGS sequence"/>
</dbReference>
<dbReference type="Gene3D" id="1.10.1220.110">
    <property type="match status" value="1"/>
</dbReference>
<dbReference type="HOGENOM" id="CLU_134586_0_0_1"/>
<dbReference type="EMBL" id="GL945479">
    <property type="protein sequence ID" value="EGN99539.1"/>
    <property type="molecule type" value="Genomic_DNA"/>
</dbReference>
<name>F8PVU3_SERL3</name>
<evidence type="ECO:0000313" key="1">
    <source>
        <dbReference type="EMBL" id="EGN99539.1"/>
    </source>
</evidence>
<gene>
    <name evidence="1" type="ORF">SERLA73DRAFT_179602</name>
</gene>
<organism evidence="2">
    <name type="scientific">Serpula lacrymans var. lacrymans (strain S7.3)</name>
    <name type="common">Dry rot fungus</name>
    <dbReference type="NCBI Taxonomy" id="936435"/>
    <lineage>
        <taxon>Eukaryota</taxon>
        <taxon>Fungi</taxon>
        <taxon>Dikarya</taxon>
        <taxon>Basidiomycota</taxon>
        <taxon>Agaricomycotina</taxon>
        <taxon>Agaricomycetes</taxon>
        <taxon>Agaricomycetidae</taxon>
        <taxon>Boletales</taxon>
        <taxon>Coniophorineae</taxon>
        <taxon>Serpulaceae</taxon>
        <taxon>Serpula</taxon>
    </lineage>
</organism>
<sequence length="169" mass="19182">MTSHCRQPFAQDSHLGRGTTHIQPECTYPAGALRHTFCSDEHNCVILANPSQDVGERTMLFPSGRNSHYERIYAYCHFIVVVAYARTSASDYDDWEAVHQNTGWGSTVLIPLLKKVHSSTNFLFLCIILSLFTDRDITDQGHPTYPRIQRASQGLLVRRSRVSVNNSWV</sequence>
<dbReference type="AlphaFoldDB" id="F8PVU3"/>
<keyword evidence="2" id="KW-1185">Reference proteome</keyword>
<dbReference type="STRING" id="936435.F8PVU3"/>
<dbReference type="InParanoid" id="F8PVU3"/>
<evidence type="ECO:0000313" key="2">
    <source>
        <dbReference type="Proteomes" id="UP000008063"/>
    </source>
</evidence>